<dbReference type="Proteomes" id="UP001404845">
    <property type="component" value="Unassembled WGS sequence"/>
</dbReference>
<reference evidence="1 2" key="1">
    <citation type="journal article" date="2023" name="PLoS ONE">
        <title>Complete genome assembly of Hawai'i environmental nontuberculous mycobacteria reveals unexpected co-isolation with methylobacteria.</title>
        <authorList>
            <person name="Hendrix J."/>
            <person name="Epperson L.E."/>
            <person name="Tong E.I."/>
            <person name="Chan Y.L."/>
            <person name="Hasan N.A."/>
            <person name="Dawrs S.N."/>
            <person name="Norton G.J."/>
            <person name="Virdi R."/>
            <person name="Crooks J.L."/>
            <person name="Chan E.D."/>
            <person name="Honda J.R."/>
            <person name="Strong M."/>
        </authorList>
    </citation>
    <scope>NUCLEOTIDE SEQUENCE [LARGE SCALE GENOMIC DNA]</scope>
    <source>
        <strain evidence="1 2">NJH_HI01</strain>
    </source>
</reference>
<comment type="caution">
    <text evidence="1">The sequence shown here is derived from an EMBL/GenBank/DDBJ whole genome shotgun (WGS) entry which is preliminary data.</text>
</comment>
<proteinExistence type="predicted"/>
<dbReference type="EMBL" id="JAQYXL010000001">
    <property type="protein sequence ID" value="MEN3226543.1"/>
    <property type="molecule type" value="Genomic_DNA"/>
</dbReference>
<keyword evidence="2" id="KW-1185">Reference proteome</keyword>
<evidence type="ECO:0000313" key="1">
    <source>
        <dbReference type="EMBL" id="MEN3226543.1"/>
    </source>
</evidence>
<sequence>MTRIEQSFGACSQVEFIKVIAGVGIDTRLGIFPHAGSAQAVPYVQLRRDDARDPHV</sequence>
<name>A0ABU9Z5H2_9HYPH</name>
<accession>A0ABU9Z5H2</accession>
<evidence type="ECO:0000313" key="2">
    <source>
        <dbReference type="Proteomes" id="UP001404845"/>
    </source>
</evidence>
<gene>
    <name evidence="1" type="ORF">PUR21_02485</name>
</gene>
<dbReference type="RefSeq" id="WP_200670867.1">
    <property type="nucleotide sequence ID" value="NZ_JACWCW010000023.1"/>
</dbReference>
<protein>
    <submittedName>
        <fullName evidence="1">Uncharacterized protein</fullName>
    </submittedName>
</protein>
<organism evidence="1 2">
    <name type="scientific">Methylorubrum rhodesianum</name>
    <dbReference type="NCBI Taxonomy" id="29427"/>
    <lineage>
        <taxon>Bacteria</taxon>
        <taxon>Pseudomonadati</taxon>
        <taxon>Pseudomonadota</taxon>
        <taxon>Alphaproteobacteria</taxon>
        <taxon>Hyphomicrobiales</taxon>
        <taxon>Methylobacteriaceae</taxon>
        <taxon>Methylorubrum</taxon>
    </lineage>
</organism>